<dbReference type="STRING" id="1461322.OJ16_15085"/>
<comment type="similarity">
    <text evidence="1">Belongs to the DNA polymerase type-Y family.</text>
</comment>
<dbReference type="AlphaFoldDB" id="A0A0C2JDY6"/>
<evidence type="ECO:0000256" key="3">
    <source>
        <dbReference type="ARBA" id="ARBA00023199"/>
    </source>
</evidence>
<comment type="caution">
    <text evidence="7">The sequence shown here is derived from an EMBL/GenBank/DDBJ whole genome shotgun (WGS) entry which is preliminary data.</text>
</comment>
<keyword evidence="8" id="KW-1185">Reference proteome</keyword>
<evidence type="ECO:0000313" key="8">
    <source>
        <dbReference type="Proteomes" id="UP000031672"/>
    </source>
</evidence>
<dbReference type="PANTHER" id="PTHR11076:SF34">
    <property type="entry name" value="PROTEIN UMUC"/>
    <property type="match status" value="1"/>
</dbReference>
<evidence type="ECO:0000256" key="1">
    <source>
        <dbReference type="ARBA" id="ARBA00010945"/>
    </source>
</evidence>
<gene>
    <name evidence="7" type="ORF">OJ16_15085</name>
</gene>
<keyword evidence="3" id="KW-0741">SOS mutagenesis</keyword>
<dbReference type="GO" id="GO:0005829">
    <property type="term" value="C:cytosol"/>
    <property type="evidence" value="ECO:0007669"/>
    <property type="project" value="TreeGrafter"/>
</dbReference>
<dbReference type="CDD" id="cd01700">
    <property type="entry name" value="PolY_Pol_V_umuC"/>
    <property type="match status" value="1"/>
</dbReference>
<protein>
    <recommendedName>
        <fullName evidence="6">UmuC domain-containing protein</fullName>
    </recommendedName>
</protein>
<accession>A0A0C2K922</accession>
<dbReference type="GO" id="GO:0003887">
    <property type="term" value="F:DNA-directed DNA polymerase activity"/>
    <property type="evidence" value="ECO:0007669"/>
    <property type="project" value="TreeGrafter"/>
</dbReference>
<dbReference type="Pfam" id="PF11799">
    <property type="entry name" value="IMS_C"/>
    <property type="match status" value="1"/>
</dbReference>
<dbReference type="PANTHER" id="PTHR11076">
    <property type="entry name" value="DNA REPAIR POLYMERASE UMUC / TRANSFERASE FAMILY MEMBER"/>
    <property type="match status" value="1"/>
</dbReference>
<evidence type="ECO:0000256" key="5">
    <source>
        <dbReference type="ARBA" id="ARBA00023236"/>
    </source>
</evidence>
<keyword evidence="2" id="KW-0227">DNA damage</keyword>
<dbReference type="Proteomes" id="UP000031672">
    <property type="component" value="Unassembled WGS sequence"/>
</dbReference>
<dbReference type="GO" id="GO:0003684">
    <property type="term" value="F:damaged DNA binding"/>
    <property type="evidence" value="ECO:0007669"/>
    <property type="project" value="InterPro"/>
</dbReference>
<dbReference type="GO" id="GO:0006281">
    <property type="term" value="P:DNA repair"/>
    <property type="evidence" value="ECO:0007669"/>
    <property type="project" value="UniProtKB-KW"/>
</dbReference>
<dbReference type="InterPro" id="IPR001126">
    <property type="entry name" value="UmuC"/>
</dbReference>
<feature type="domain" description="UmuC" evidence="6">
    <location>
        <begin position="2"/>
        <end position="189"/>
    </location>
</feature>
<evidence type="ECO:0000313" key="7">
    <source>
        <dbReference type="EMBL" id="KII76139.1"/>
    </source>
</evidence>
<evidence type="ECO:0000256" key="4">
    <source>
        <dbReference type="ARBA" id="ARBA00023204"/>
    </source>
</evidence>
<dbReference type="InterPro" id="IPR050116">
    <property type="entry name" value="DNA_polymerase-Y"/>
</dbReference>
<dbReference type="GO" id="GO:0009432">
    <property type="term" value="P:SOS response"/>
    <property type="evidence" value="ECO:0007669"/>
    <property type="project" value="UniProtKB-KW"/>
</dbReference>
<name>A0A0C2JDY6_9VIBR</name>
<dbReference type="Gene3D" id="1.10.150.20">
    <property type="entry name" value="5' to 3' exonuclease, C-terminal subdomain"/>
    <property type="match status" value="1"/>
</dbReference>
<keyword evidence="4" id="KW-0234">DNA repair</keyword>
<evidence type="ECO:0000256" key="2">
    <source>
        <dbReference type="ARBA" id="ARBA00022763"/>
    </source>
</evidence>
<dbReference type="GO" id="GO:0042276">
    <property type="term" value="P:error-prone translesion synthesis"/>
    <property type="evidence" value="ECO:0007669"/>
    <property type="project" value="TreeGrafter"/>
</dbReference>
<dbReference type="RefSeq" id="WP_040992072.1">
    <property type="nucleotide sequence ID" value="NZ_JTKH01000024.1"/>
</dbReference>
<keyword evidence="5" id="KW-0742">SOS response</keyword>
<proteinExistence type="inferred from homology"/>
<dbReference type="Pfam" id="PF00817">
    <property type="entry name" value="IMS"/>
    <property type="match status" value="1"/>
</dbReference>
<dbReference type="InterPro" id="IPR025188">
    <property type="entry name" value="DUF4113"/>
</dbReference>
<dbReference type="Gene3D" id="3.30.70.270">
    <property type="match status" value="1"/>
</dbReference>
<evidence type="ECO:0000259" key="6">
    <source>
        <dbReference type="PROSITE" id="PS50173"/>
    </source>
</evidence>
<dbReference type="Pfam" id="PF13438">
    <property type="entry name" value="DUF4113"/>
    <property type="match status" value="1"/>
</dbReference>
<reference evidence="7 8" key="1">
    <citation type="submission" date="2014-11" db="EMBL/GenBank/DDBJ databases">
        <title>Draft Genome Sequence of Vibrio piscirenalis strains CECT 8603T and CECT 8604, two marine Gammaproteobacterium isolated from cultured gilthead sea bream (Sparus aurata).</title>
        <authorList>
            <person name="Arahal D.R."/>
            <person name="Rodrigo-Torres L."/>
            <person name="Lucena T."/>
            <person name="Pujalte M.J."/>
        </authorList>
    </citation>
    <scope>NUCLEOTIDE SEQUENCE [LARGE SCALE GENOMIC DNA]</scope>
    <source>
        <strain evidence="7 8">DCR 1-4-2</strain>
    </source>
</reference>
<dbReference type="SUPFAM" id="SSF56672">
    <property type="entry name" value="DNA/RNA polymerases"/>
    <property type="match status" value="1"/>
</dbReference>
<dbReference type="InterPro" id="IPR017961">
    <property type="entry name" value="DNA_pol_Y-fam_little_finger"/>
</dbReference>
<accession>A0A0C2JDY6</accession>
<organism evidence="7 8">
    <name type="scientific">Vibrio renipiscarius</name>
    <dbReference type="NCBI Taxonomy" id="1461322"/>
    <lineage>
        <taxon>Bacteria</taxon>
        <taxon>Pseudomonadati</taxon>
        <taxon>Pseudomonadota</taxon>
        <taxon>Gammaproteobacteria</taxon>
        <taxon>Vibrionales</taxon>
        <taxon>Vibrionaceae</taxon>
        <taxon>Vibrio</taxon>
    </lineage>
</organism>
<dbReference type="PROSITE" id="PS50173">
    <property type="entry name" value="UMUC"/>
    <property type="match status" value="1"/>
</dbReference>
<dbReference type="Gene3D" id="3.40.1170.60">
    <property type="match status" value="1"/>
</dbReference>
<dbReference type="InterPro" id="IPR043502">
    <property type="entry name" value="DNA/RNA_pol_sf"/>
</dbReference>
<dbReference type="InterPro" id="IPR043128">
    <property type="entry name" value="Rev_trsase/Diguanyl_cyclase"/>
</dbReference>
<sequence>MIFLCDVHSMYCSVEAVFRPDLRDKPIVVLSNGDGMIVASNKKAKAVGVKKFAPYFQQKALLEAAGVAVFSSNYELYADMSNRLHCTLEDSQIFTHYHRYSIDEAFAAVDNVSLSDDEWIATARQIRRLAWTNTRLPIGCGLGRTFTLAKVASHVGKTFEGYRGIALLTPKNESQILQQFPVDEVWGVGRRTAAMLMDKGIRTAAELAQMPLKLAKQAGSVNLERIVRELNGELVYNFRSFPDIQSKQEIGASLSLTVRAETYDELHQALSARVAVAAVKMRKAGLGTRCVQFHVSSGQHAVKSFSRSETVRFVTAIDDTRLLTQAMTEALNNGLFREGERYYKIGCRCLELCDMQQAQGDMFAPQQDTRLMTAMDIINSHAGKRIVRLGSEGFDAKAKMTQDRLSPAYLTKWAELPTVHCQ</sequence>
<dbReference type="EMBL" id="JTKH01000024">
    <property type="protein sequence ID" value="KII76139.1"/>
    <property type="molecule type" value="Genomic_DNA"/>
</dbReference>